<dbReference type="CDD" id="cd05398">
    <property type="entry name" value="NT_ClassII-CCAase"/>
    <property type="match status" value="1"/>
</dbReference>
<evidence type="ECO:0000259" key="7">
    <source>
        <dbReference type="Pfam" id="PF12627"/>
    </source>
</evidence>
<evidence type="ECO:0000259" key="6">
    <source>
        <dbReference type="Pfam" id="PF01743"/>
    </source>
</evidence>
<evidence type="ECO:0000256" key="5">
    <source>
        <dbReference type="RuleBase" id="RU003953"/>
    </source>
</evidence>
<dbReference type="SUPFAM" id="SSF81891">
    <property type="entry name" value="Poly A polymerase C-terminal region-like"/>
    <property type="match status" value="1"/>
</dbReference>
<dbReference type="GO" id="GO:0052929">
    <property type="term" value="F:ATP:3'-cytidine-cytidine-tRNA adenylyltransferase activity"/>
    <property type="evidence" value="ECO:0007669"/>
    <property type="project" value="TreeGrafter"/>
</dbReference>
<evidence type="ECO:0008006" key="10">
    <source>
        <dbReference type="Google" id="ProtNLM"/>
    </source>
</evidence>
<evidence type="ECO:0000313" key="9">
    <source>
        <dbReference type="Proteomes" id="UP000030762"/>
    </source>
</evidence>
<dbReference type="STRING" id="1156394.T0R7E7"/>
<protein>
    <recommendedName>
        <fullName evidence="10">Poly A polymerase head domain-containing protein</fullName>
    </recommendedName>
</protein>
<feature type="domain" description="Poly A polymerase head" evidence="6">
    <location>
        <begin position="53"/>
        <end position="194"/>
    </location>
</feature>
<name>T0R7E7_SAPDV</name>
<dbReference type="Pfam" id="PF12627">
    <property type="entry name" value="PolyA_pol_RNAbd"/>
    <property type="match status" value="1"/>
</dbReference>
<dbReference type="Gene3D" id="3.30.460.10">
    <property type="entry name" value="Beta Polymerase, domain 2"/>
    <property type="match status" value="1"/>
</dbReference>
<dbReference type="GO" id="GO:0001680">
    <property type="term" value="P:tRNA 3'-terminal CCA addition"/>
    <property type="evidence" value="ECO:0007669"/>
    <property type="project" value="UniProtKB-ARBA"/>
</dbReference>
<evidence type="ECO:0000256" key="2">
    <source>
        <dbReference type="ARBA" id="ARBA00022679"/>
    </source>
</evidence>
<gene>
    <name evidence="8" type="ORF">SDRG_14235</name>
</gene>
<dbReference type="InterPro" id="IPR032828">
    <property type="entry name" value="PolyA_RNA-bd"/>
</dbReference>
<dbReference type="SUPFAM" id="SSF81301">
    <property type="entry name" value="Nucleotidyltransferase"/>
    <property type="match status" value="1"/>
</dbReference>
<evidence type="ECO:0000256" key="4">
    <source>
        <dbReference type="ARBA" id="ARBA00022884"/>
    </source>
</evidence>
<dbReference type="Gene3D" id="1.10.3090.10">
    <property type="entry name" value="cca-adding enzyme, domain 2"/>
    <property type="match status" value="1"/>
</dbReference>
<reference evidence="8 9" key="1">
    <citation type="submission" date="2012-04" db="EMBL/GenBank/DDBJ databases">
        <title>The Genome Sequence of Saprolegnia declina VS20.</title>
        <authorList>
            <consortium name="The Broad Institute Genome Sequencing Platform"/>
            <person name="Russ C."/>
            <person name="Nusbaum C."/>
            <person name="Tyler B."/>
            <person name="van West P."/>
            <person name="Dieguez-Uribeondo J."/>
            <person name="de Bruijn I."/>
            <person name="Tripathy S."/>
            <person name="Jiang R."/>
            <person name="Young S.K."/>
            <person name="Zeng Q."/>
            <person name="Gargeya S."/>
            <person name="Fitzgerald M."/>
            <person name="Haas B."/>
            <person name="Abouelleil A."/>
            <person name="Alvarado L."/>
            <person name="Arachchi H.M."/>
            <person name="Berlin A."/>
            <person name="Chapman S.B."/>
            <person name="Goldberg J."/>
            <person name="Griggs A."/>
            <person name="Gujja S."/>
            <person name="Hansen M."/>
            <person name="Howarth C."/>
            <person name="Imamovic A."/>
            <person name="Larimer J."/>
            <person name="McCowen C."/>
            <person name="Montmayeur A."/>
            <person name="Murphy C."/>
            <person name="Neiman D."/>
            <person name="Pearson M."/>
            <person name="Priest M."/>
            <person name="Roberts A."/>
            <person name="Saif S."/>
            <person name="Shea T."/>
            <person name="Sisk P."/>
            <person name="Sykes S."/>
            <person name="Wortman J."/>
            <person name="Nusbaum C."/>
            <person name="Birren B."/>
        </authorList>
    </citation>
    <scope>NUCLEOTIDE SEQUENCE [LARGE SCALE GENOMIC DNA]</scope>
    <source>
        <strain evidence="8 9">VS20</strain>
    </source>
</reference>
<dbReference type="PANTHER" id="PTHR13734:SF5">
    <property type="entry name" value="CCA TRNA NUCLEOTIDYLTRANSFERASE, MITOCHONDRIAL"/>
    <property type="match status" value="1"/>
</dbReference>
<dbReference type="VEuPathDB" id="FungiDB:SDRG_14235"/>
<dbReference type="eggNOG" id="KOG2159">
    <property type="taxonomic scope" value="Eukaryota"/>
</dbReference>
<keyword evidence="9" id="KW-1185">Reference proteome</keyword>
<keyword evidence="2 5" id="KW-0808">Transferase</keyword>
<dbReference type="GO" id="GO:0003723">
    <property type="term" value="F:RNA binding"/>
    <property type="evidence" value="ECO:0007669"/>
    <property type="project" value="UniProtKB-KW"/>
</dbReference>
<dbReference type="OMA" id="FACHYNF"/>
<dbReference type="InParanoid" id="T0R7E7"/>
<dbReference type="AlphaFoldDB" id="T0R7E7"/>
<keyword evidence="3" id="KW-0547">Nucleotide-binding</keyword>
<sequence length="534" mass="58732">MRAGALRWRQWRPQLARRLSQQAAPTLSLTPAETKLFQVLQFIKDTSAPEVTLRVAGGWVRDKLLGLPSDDIDIALDVGTGEAFAQHILAFQNASGVSPKGFYIVKKNTDASKHLACATVKLLGHDLDFVHLRSETYADPTSRIPILSDTPATPTEDALRRDITINALFFNLSTMAIEDCTGEGLADLAAKRVRTPLPPLETFLDDPLRVLRAIRFACHYHFSLDDALLEAAKDARVQDALGHKVSRERIGIEVRKMLAGSDPGRAMRVLTDLALWPLLLPRLTCVPSSAHMLDSVGFVQQHVAPTSATLANKAQYDPTHLLASALVHCVELPATSTLLGDALATLLTEPSEVPLTDLVNASFEFLSQPMWRDQKLFMDAIKDDLKWSKAEAKAIADVIDAAQSFVQVAAAHAHSPTAHYVQLVLWRRAHGAVFEKVLPVLWHLAHGDRPDAKEALAAFQAAFATRRLSHIAGAMRNRLPTPHLQRLLQKKAKKLSELIEVVAVYEALYPDASIEDEELFVQSVLEPAHTARTG</sequence>
<organism evidence="8 9">
    <name type="scientific">Saprolegnia diclina (strain VS20)</name>
    <dbReference type="NCBI Taxonomy" id="1156394"/>
    <lineage>
        <taxon>Eukaryota</taxon>
        <taxon>Sar</taxon>
        <taxon>Stramenopiles</taxon>
        <taxon>Oomycota</taxon>
        <taxon>Saprolegniomycetes</taxon>
        <taxon>Saprolegniales</taxon>
        <taxon>Saprolegniaceae</taxon>
        <taxon>Saprolegnia</taxon>
    </lineage>
</organism>
<keyword evidence="4 5" id="KW-0694">RNA-binding</keyword>
<dbReference type="GO" id="GO:0000166">
    <property type="term" value="F:nucleotide binding"/>
    <property type="evidence" value="ECO:0007669"/>
    <property type="project" value="UniProtKB-KW"/>
</dbReference>
<dbReference type="PANTHER" id="PTHR13734">
    <property type="entry name" value="TRNA-NUCLEOTIDYLTRANSFERASE"/>
    <property type="match status" value="1"/>
</dbReference>
<dbReference type="GeneID" id="19954962"/>
<dbReference type="InterPro" id="IPR043519">
    <property type="entry name" value="NT_sf"/>
</dbReference>
<dbReference type="GO" id="GO:0052927">
    <property type="term" value="F:CC tRNA cytidylyltransferase activity"/>
    <property type="evidence" value="ECO:0007669"/>
    <property type="project" value="TreeGrafter"/>
</dbReference>
<evidence type="ECO:0000313" key="8">
    <source>
        <dbReference type="EMBL" id="EQC27958.1"/>
    </source>
</evidence>
<dbReference type="Pfam" id="PF01743">
    <property type="entry name" value="PolyA_pol"/>
    <property type="match status" value="1"/>
</dbReference>
<dbReference type="Proteomes" id="UP000030762">
    <property type="component" value="Unassembled WGS sequence"/>
</dbReference>
<accession>T0R7E7</accession>
<dbReference type="RefSeq" id="XP_008618572.1">
    <property type="nucleotide sequence ID" value="XM_008620350.1"/>
</dbReference>
<dbReference type="EMBL" id="JH767200">
    <property type="protein sequence ID" value="EQC27958.1"/>
    <property type="molecule type" value="Genomic_DNA"/>
</dbReference>
<evidence type="ECO:0000256" key="3">
    <source>
        <dbReference type="ARBA" id="ARBA00022741"/>
    </source>
</evidence>
<proteinExistence type="inferred from homology"/>
<feature type="domain" description="tRNA nucleotidyltransferase/poly(A) polymerase RNA and SrmB- binding" evidence="7">
    <location>
        <begin position="243"/>
        <end position="283"/>
    </location>
</feature>
<dbReference type="InterPro" id="IPR002646">
    <property type="entry name" value="PolA_pol_head_dom"/>
</dbReference>
<comment type="similarity">
    <text evidence="1 5">Belongs to the tRNA nucleotidyltransferase/poly(A) polymerase family.</text>
</comment>
<evidence type="ECO:0000256" key="1">
    <source>
        <dbReference type="ARBA" id="ARBA00007265"/>
    </source>
</evidence>
<dbReference type="OrthoDB" id="445712at2759"/>